<gene>
    <name evidence="1" type="ORF">DO97_17345</name>
</gene>
<dbReference type="STRING" id="1497020.DO97_17345"/>
<reference evidence="1 2" key="1">
    <citation type="journal article" date="2014" name="Mol. Ecol.">
        <title>Evolution of Synechococcus.</title>
        <authorList>
            <person name="Dvorak P."/>
            <person name="Casamatta D."/>
            <person name="Hasler P."/>
            <person name="Poulickova A."/>
            <person name="Ondrej V."/>
            <person name="Sanges R."/>
        </authorList>
    </citation>
    <scope>NUCLEOTIDE SEQUENCE [LARGE SCALE GENOMIC DNA]</scope>
    <source>
        <strain evidence="1 2">CAUP A 1101</strain>
    </source>
</reference>
<dbReference type="OrthoDB" id="464443at2"/>
<dbReference type="EMBL" id="JJML01000063">
    <property type="protein sequence ID" value="KGF71604.1"/>
    <property type="molecule type" value="Genomic_DNA"/>
</dbReference>
<dbReference type="SUPFAM" id="SSF54447">
    <property type="entry name" value="ssDNA-binding transcriptional regulator domain"/>
    <property type="match status" value="1"/>
</dbReference>
<comment type="caution">
    <text evidence="1">The sequence shown here is derived from an EMBL/GenBank/DDBJ whole genome shotgun (WGS) entry which is preliminary data.</text>
</comment>
<accession>A0A098THP3</accession>
<dbReference type="Proteomes" id="UP000030170">
    <property type="component" value="Unassembled WGS sequence"/>
</dbReference>
<dbReference type="InterPro" id="IPR014947">
    <property type="entry name" value="DUF1818"/>
</dbReference>
<dbReference type="Pfam" id="PF08848">
    <property type="entry name" value="DUF1818"/>
    <property type="match status" value="1"/>
</dbReference>
<dbReference type="RefSeq" id="WP_036536319.1">
    <property type="nucleotide sequence ID" value="NZ_JJML01000063.1"/>
</dbReference>
<name>A0A098THP3_9CYAN</name>
<dbReference type="GO" id="GO:0006355">
    <property type="term" value="P:regulation of DNA-templated transcription"/>
    <property type="evidence" value="ECO:0007669"/>
    <property type="project" value="InterPro"/>
</dbReference>
<dbReference type="InterPro" id="IPR009044">
    <property type="entry name" value="ssDNA-bd_transcriptional_reg"/>
</dbReference>
<keyword evidence="2" id="KW-1185">Reference proteome</keyword>
<organism evidence="1 2">
    <name type="scientific">Neosynechococcus sphagnicola sy1</name>
    <dbReference type="NCBI Taxonomy" id="1497020"/>
    <lineage>
        <taxon>Bacteria</taxon>
        <taxon>Bacillati</taxon>
        <taxon>Cyanobacteriota</taxon>
        <taxon>Cyanophyceae</taxon>
        <taxon>Neosynechococcales</taxon>
        <taxon>Neosynechococcaceae</taxon>
        <taxon>Neosynechococcus</taxon>
    </lineage>
</organism>
<dbReference type="GO" id="GO:0003677">
    <property type="term" value="F:DNA binding"/>
    <property type="evidence" value="ECO:0007669"/>
    <property type="project" value="InterPro"/>
</dbReference>
<evidence type="ECO:0000313" key="2">
    <source>
        <dbReference type="Proteomes" id="UP000030170"/>
    </source>
</evidence>
<protein>
    <recommendedName>
        <fullName evidence="3">DUF1818 domain-containing protein</fullName>
    </recommendedName>
</protein>
<sequence length="121" mass="13728">MARLVKTGSGWRVGWDESAAEFHGLVGGEEWAIELTTAELDDFCRLSAQLANTTSQMTQELMDEETLHCEVETDLLYLEISGYPHAYDLRLILQTGRRCEVFWPASVARELMLAVQTLKVY</sequence>
<evidence type="ECO:0000313" key="1">
    <source>
        <dbReference type="EMBL" id="KGF71604.1"/>
    </source>
</evidence>
<evidence type="ECO:0008006" key="3">
    <source>
        <dbReference type="Google" id="ProtNLM"/>
    </source>
</evidence>
<dbReference type="AlphaFoldDB" id="A0A098THP3"/>
<proteinExistence type="predicted"/>
<dbReference type="Gene3D" id="2.30.31.10">
    <property type="entry name" value="Transcriptional Coactivator Pc4, Chain A"/>
    <property type="match status" value="1"/>
</dbReference>